<feature type="region of interest" description="Disordered" evidence="6">
    <location>
        <begin position="905"/>
        <end position="932"/>
    </location>
</feature>
<dbReference type="InterPro" id="IPR050687">
    <property type="entry name" value="Dynein_IC"/>
</dbReference>
<evidence type="ECO:0000256" key="1">
    <source>
        <dbReference type="ARBA" id="ARBA00004496"/>
    </source>
</evidence>
<evidence type="ECO:0000256" key="6">
    <source>
        <dbReference type="SAM" id="MobiDB-lite"/>
    </source>
</evidence>
<feature type="region of interest" description="Disordered" evidence="6">
    <location>
        <begin position="843"/>
        <end position="871"/>
    </location>
</feature>
<dbReference type="EMBL" id="OU896710">
    <property type="protein sequence ID" value="CAG9820637.1"/>
    <property type="molecule type" value="Genomic_DNA"/>
</dbReference>
<dbReference type="InterPro" id="IPR019775">
    <property type="entry name" value="WD40_repeat_CS"/>
</dbReference>
<feature type="region of interest" description="Disordered" evidence="6">
    <location>
        <begin position="1013"/>
        <end position="1042"/>
    </location>
</feature>
<dbReference type="PROSITE" id="PS00678">
    <property type="entry name" value="WD_REPEATS_1"/>
    <property type="match status" value="1"/>
</dbReference>
<evidence type="ECO:0000256" key="4">
    <source>
        <dbReference type="ARBA" id="ARBA00022737"/>
    </source>
</evidence>
<dbReference type="GO" id="GO:0060294">
    <property type="term" value="P:cilium movement involved in cell motility"/>
    <property type="evidence" value="ECO:0007669"/>
    <property type="project" value="TreeGrafter"/>
</dbReference>
<proteinExistence type="predicted"/>
<keyword evidence="4" id="KW-0677">Repeat</keyword>
<organism evidence="7 8">
    <name type="scientific">Phaedon cochleariae</name>
    <name type="common">Mustard beetle</name>
    <dbReference type="NCBI Taxonomy" id="80249"/>
    <lineage>
        <taxon>Eukaryota</taxon>
        <taxon>Metazoa</taxon>
        <taxon>Ecdysozoa</taxon>
        <taxon>Arthropoda</taxon>
        <taxon>Hexapoda</taxon>
        <taxon>Insecta</taxon>
        <taxon>Pterygota</taxon>
        <taxon>Neoptera</taxon>
        <taxon>Endopterygota</taxon>
        <taxon>Coleoptera</taxon>
        <taxon>Polyphaga</taxon>
        <taxon>Cucujiformia</taxon>
        <taxon>Chrysomeloidea</taxon>
        <taxon>Chrysomelidae</taxon>
        <taxon>Chrysomelinae</taxon>
        <taxon>Chrysomelini</taxon>
        <taxon>Phaedon</taxon>
    </lineage>
</organism>
<feature type="compositionally biased region" description="Basic and acidic residues" evidence="6">
    <location>
        <begin position="843"/>
        <end position="865"/>
    </location>
</feature>
<dbReference type="GO" id="GO:0036156">
    <property type="term" value="C:inner dynein arm"/>
    <property type="evidence" value="ECO:0007669"/>
    <property type="project" value="TreeGrafter"/>
</dbReference>
<feature type="region of interest" description="Disordered" evidence="6">
    <location>
        <begin position="1"/>
        <end position="21"/>
    </location>
</feature>
<dbReference type="AlphaFoldDB" id="A0A9N9SKK7"/>
<dbReference type="InterPro" id="IPR036322">
    <property type="entry name" value="WD40_repeat_dom_sf"/>
</dbReference>
<dbReference type="InterPro" id="IPR001680">
    <property type="entry name" value="WD40_rpt"/>
</dbReference>
<dbReference type="PANTHER" id="PTHR12442">
    <property type="entry name" value="DYNEIN INTERMEDIATE CHAIN"/>
    <property type="match status" value="1"/>
</dbReference>
<reference evidence="7" key="2">
    <citation type="submission" date="2022-10" db="EMBL/GenBank/DDBJ databases">
        <authorList>
            <consortium name="ENA_rothamsted_submissions"/>
            <consortium name="culmorum"/>
            <person name="King R."/>
        </authorList>
    </citation>
    <scope>NUCLEOTIDE SEQUENCE</scope>
</reference>
<evidence type="ECO:0000313" key="8">
    <source>
        <dbReference type="Proteomes" id="UP001153737"/>
    </source>
</evidence>
<feature type="region of interest" description="Disordered" evidence="6">
    <location>
        <begin position="947"/>
        <end position="967"/>
    </location>
</feature>
<feature type="repeat" description="WD" evidence="5">
    <location>
        <begin position="500"/>
        <end position="529"/>
    </location>
</feature>
<name>A0A9N9SKK7_PHACE</name>
<dbReference type="OrthoDB" id="6619788at2759"/>
<sequence length="1042" mass="121588">MSSPDTISKSSKKRKKRKKLKHKDIFDIPGVRKLTLSELAQKIIGCVAGEHVTAESPWMYVNKEKIQDNLELHEESSEFLPLKKELIEYPRRDVLIGYIPDESREYEEFYICVTEEATETVKNIIEKMKEEQEERLYNTVNKSIKKWFSQGTEEEVDESIIKNNRALLEVEVESQYPIFSPEVQFTTVKAEQRRDGYMELRYFDDQATNVLKKRIDAHTQVAPQNISSEVQTICTYPSNSATQYRYEIKNVEELLNKCTKNIISYTEDNYDHLSELLRVNGAIDLYTDDYSALISNDSRYMKATAMEEVKEYMFFMDVNLCEGKMIADAVWHPMWSGTVAIAYADVAPNIYNFGQNTEDTVLKAVHGINPVLIWSCLDGLKPKLILEAPREVHKLSFCKFDENILIGGCKNGQIIIWDIRNKLHKVEELEILTTAQQKYRVYMHSLMKWMRNIHDVSVVRPTAISDLGYSHKGPVTGISWVSPYYEYSKIGNLMEIPEDWSDPSMQLITGSEDGTILIWDLLKKPTIQAGGFKPRQLKRLKKRPSALMVDVSPYHSLHLNLKPLYKINMNRKDNKKNFAISNFHSNSCHMEYEEINPDKNRKNVISERILFKPIFRRESQQALKQEMHVGTSDGHYIHLKWEGQEYDTGEIVNCENAKIIMSAKYHDGPVNTVEISDFSNITLTVGGRIFALWRDDFSAGPILWRRCKHMYTTGEWDIFKPYMVINKIMNGDVESWAVSSSSKFPVSSLTYSSQFLTASAIHPRKLKRNIYGAGDKQGSFRLFFVPEDTIPLTEEMKRGEFLEFVDREIDRKKQFLSWQEAWNKKNASVLKVREDEQREFIEKEEATQKEKEQEKQDQKVDDKTKQKGPQPGKYVEWVIEQRKLEEAARIKSTIISKKQLDTKELEKRRKPLQKLDEENERKKRKQKQRLREGETIFRETIASLFPEIVKEKPAPPPDPYAGGEPADERERCYYDYLEITQEAEDFKNSHPYYYDFDWKQVLTSGEQRRRLLDEAYSSRKHPQLGMKSTSSKENYVEQMEGT</sequence>
<evidence type="ECO:0000313" key="7">
    <source>
        <dbReference type="EMBL" id="CAG9820637.1"/>
    </source>
</evidence>
<evidence type="ECO:0008006" key="9">
    <source>
        <dbReference type="Google" id="ProtNLM"/>
    </source>
</evidence>
<reference evidence="7" key="1">
    <citation type="submission" date="2022-01" db="EMBL/GenBank/DDBJ databases">
        <authorList>
            <person name="King R."/>
        </authorList>
    </citation>
    <scope>NUCLEOTIDE SEQUENCE</scope>
</reference>
<dbReference type="GO" id="GO:0045503">
    <property type="term" value="F:dynein light chain binding"/>
    <property type="evidence" value="ECO:0007669"/>
    <property type="project" value="TreeGrafter"/>
</dbReference>
<evidence type="ECO:0000256" key="2">
    <source>
        <dbReference type="ARBA" id="ARBA00022490"/>
    </source>
</evidence>
<dbReference type="Gene3D" id="2.130.10.10">
    <property type="entry name" value="YVTN repeat-like/Quinoprotein amine dehydrogenase"/>
    <property type="match status" value="1"/>
</dbReference>
<keyword evidence="3 5" id="KW-0853">WD repeat</keyword>
<dbReference type="GO" id="GO:0045504">
    <property type="term" value="F:dynein heavy chain binding"/>
    <property type="evidence" value="ECO:0007669"/>
    <property type="project" value="TreeGrafter"/>
</dbReference>
<dbReference type="InterPro" id="IPR015943">
    <property type="entry name" value="WD40/YVTN_repeat-like_dom_sf"/>
</dbReference>
<dbReference type="GO" id="GO:0036159">
    <property type="term" value="P:inner dynein arm assembly"/>
    <property type="evidence" value="ECO:0007669"/>
    <property type="project" value="TreeGrafter"/>
</dbReference>
<dbReference type="SUPFAM" id="SSF50978">
    <property type="entry name" value="WD40 repeat-like"/>
    <property type="match status" value="1"/>
</dbReference>
<dbReference type="Proteomes" id="UP001153737">
    <property type="component" value="Chromosome 4"/>
</dbReference>
<dbReference type="PROSITE" id="PS50082">
    <property type="entry name" value="WD_REPEATS_2"/>
    <property type="match status" value="1"/>
</dbReference>
<keyword evidence="8" id="KW-1185">Reference proteome</keyword>
<dbReference type="PANTHER" id="PTHR12442:SF5">
    <property type="entry name" value="DYNEIN AXONEMAL INTERMEDIATE CHAIN 3"/>
    <property type="match status" value="1"/>
</dbReference>
<evidence type="ECO:0000256" key="5">
    <source>
        <dbReference type="PROSITE-ProRule" id="PRU00221"/>
    </source>
</evidence>
<protein>
    <recommendedName>
        <fullName evidence="9">WD repeat-containing protein 63</fullName>
    </recommendedName>
</protein>
<gene>
    <name evidence="7" type="ORF">PHAECO_LOCUS8336</name>
</gene>
<dbReference type="Pfam" id="PF00400">
    <property type="entry name" value="WD40"/>
    <property type="match status" value="1"/>
</dbReference>
<feature type="compositionally biased region" description="Basic and acidic residues" evidence="6">
    <location>
        <begin position="905"/>
        <end position="921"/>
    </location>
</feature>
<accession>A0A9N9SKK7</accession>
<keyword evidence="2" id="KW-0963">Cytoplasm</keyword>
<comment type="subcellular location">
    <subcellularLocation>
        <location evidence="1">Cytoplasm</location>
    </subcellularLocation>
</comment>
<dbReference type="SMART" id="SM00320">
    <property type="entry name" value="WD40"/>
    <property type="match status" value="3"/>
</dbReference>
<feature type="compositionally biased region" description="Basic residues" evidence="6">
    <location>
        <begin position="10"/>
        <end position="21"/>
    </location>
</feature>
<evidence type="ECO:0000256" key="3">
    <source>
        <dbReference type="ARBA" id="ARBA00022574"/>
    </source>
</evidence>